<accession>A0AAV7WYA0</accession>
<protein>
    <submittedName>
        <fullName evidence="2">Uncharacterized protein</fullName>
    </submittedName>
</protein>
<reference evidence="2" key="1">
    <citation type="journal article" date="2022" name="bioRxiv">
        <title>Sequencing and chromosome-scale assembly of the giantPleurodeles waltlgenome.</title>
        <authorList>
            <person name="Brown T."/>
            <person name="Elewa A."/>
            <person name="Iarovenko S."/>
            <person name="Subramanian E."/>
            <person name="Araus A.J."/>
            <person name="Petzold A."/>
            <person name="Susuki M."/>
            <person name="Suzuki K.-i.T."/>
            <person name="Hayashi T."/>
            <person name="Toyoda A."/>
            <person name="Oliveira C."/>
            <person name="Osipova E."/>
            <person name="Leigh N.D."/>
            <person name="Simon A."/>
            <person name="Yun M.H."/>
        </authorList>
    </citation>
    <scope>NUCLEOTIDE SEQUENCE</scope>
    <source>
        <strain evidence="2">20211129_DDA</strain>
        <tissue evidence="2">Liver</tissue>
    </source>
</reference>
<dbReference type="AlphaFoldDB" id="A0AAV7WYA0"/>
<evidence type="ECO:0000313" key="3">
    <source>
        <dbReference type="Proteomes" id="UP001066276"/>
    </source>
</evidence>
<dbReference type="EMBL" id="JANPWB010000001">
    <property type="protein sequence ID" value="KAJ1219112.1"/>
    <property type="molecule type" value="Genomic_DNA"/>
</dbReference>
<evidence type="ECO:0000313" key="2">
    <source>
        <dbReference type="EMBL" id="KAJ1219112.1"/>
    </source>
</evidence>
<gene>
    <name evidence="2" type="ORF">NDU88_006683</name>
</gene>
<proteinExistence type="predicted"/>
<feature type="region of interest" description="Disordered" evidence="1">
    <location>
        <begin position="52"/>
        <end position="82"/>
    </location>
</feature>
<dbReference type="Proteomes" id="UP001066276">
    <property type="component" value="Chromosome 1_1"/>
</dbReference>
<comment type="caution">
    <text evidence="2">The sequence shown here is derived from an EMBL/GenBank/DDBJ whole genome shotgun (WGS) entry which is preliminary data.</text>
</comment>
<name>A0AAV7WYA0_PLEWA</name>
<keyword evidence="3" id="KW-1185">Reference proteome</keyword>
<evidence type="ECO:0000256" key="1">
    <source>
        <dbReference type="SAM" id="MobiDB-lite"/>
    </source>
</evidence>
<organism evidence="2 3">
    <name type="scientific">Pleurodeles waltl</name>
    <name type="common">Iberian ribbed newt</name>
    <dbReference type="NCBI Taxonomy" id="8319"/>
    <lineage>
        <taxon>Eukaryota</taxon>
        <taxon>Metazoa</taxon>
        <taxon>Chordata</taxon>
        <taxon>Craniata</taxon>
        <taxon>Vertebrata</taxon>
        <taxon>Euteleostomi</taxon>
        <taxon>Amphibia</taxon>
        <taxon>Batrachia</taxon>
        <taxon>Caudata</taxon>
        <taxon>Salamandroidea</taxon>
        <taxon>Salamandridae</taxon>
        <taxon>Pleurodelinae</taxon>
        <taxon>Pleurodeles</taxon>
    </lineage>
</organism>
<sequence>MAVPRPIGWWRVDCLSQSLRCGRTGPTSASPRRVLSYRVCAEKDDSLRRRVPSSRIPTLLSPEQQREALLQPPLQAQASGSR</sequence>